<evidence type="ECO:0000256" key="6">
    <source>
        <dbReference type="ARBA" id="ARBA00022989"/>
    </source>
</evidence>
<keyword evidence="3" id="KW-0813">Transport</keyword>
<comment type="caution">
    <text evidence="10">The sequence shown here is derived from an EMBL/GenBank/DDBJ whole genome shotgun (WGS) entry which is preliminary data.</text>
</comment>
<keyword evidence="7 9" id="KW-0496">Mitochondrion</keyword>
<dbReference type="InterPro" id="IPR004686">
    <property type="entry name" value="Mtc"/>
</dbReference>
<dbReference type="Pfam" id="PF03820">
    <property type="entry name" value="SFXNs"/>
    <property type="match status" value="1"/>
</dbReference>
<evidence type="ECO:0000313" key="10">
    <source>
        <dbReference type="EMBL" id="KAK3585491.1"/>
    </source>
</evidence>
<name>A0AAE0S551_9BIVA</name>
<comment type="subcellular location">
    <subcellularLocation>
        <location evidence="1 9">Mitochondrion membrane</location>
        <topology evidence="1 9">Multi-pass membrane protein</topology>
    </subcellularLocation>
</comment>
<comment type="similarity">
    <text evidence="2 9">Belongs to the sideroflexin family.</text>
</comment>
<keyword evidence="4 9" id="KW-0812">Transmembrane</keyword>
<sequence length="329" mass="37141">MESTSISNHEYPPFQLKKSRFDQNTFFGRWRHFLDVIDPRTLFTTEQQLKDAIQLLDAFKSKQLPPGTTNEELWRAQKIKQAIIHPDTGEKVFMPFRMSGFVPFGTVTVVGMLLPNPSFKSMIFWQWMNQTHNACVNYANRNATKPTPTSRFIAGYVGAVSSAVSIAVGLSVIIKKASKLNPATRMLIQRFVPFPAVASANICNVLLMRNSELIEGIEVVDQYERVVGTSKIAARRAIKETALTRVFLPAPLLVIPPIIMTMLEKTKFLKRNPRMHLPVNAAVCCLVFGMALPIAIALFPQYTKVSVDELEPEFQKLTIEECLYYNKGL</sequence>
<feature type="transmembrane region" description="Helical" evidence="9">
    <location>
        <begin position="101"/>
        <end position="119"/>
    </location>
</feature>
<evidence type="ECO:0000256" key="3">
    <source>
        <dbReference type="ARBA" id="ARBA00022448"/>
    </source>
</evidence>
<keyword evidence="8 9" id="KW-0472">Membrane</keyword>
<reference evidence="10" key="1">
    <citation type="journal article" date="2021" name="Genome Biol. Evol.">
        <title>A High-Quality Reference Genome for a Parasitic Bivalve with Doubly Uniparental Inheritance (Bivalvia: Unionida).</title>
        <authorList>
            <person name="Smith C.H."/>
        </authorList>
    </citation>
    <scope>NUCLEOTIDE SEQUENCE</scope>
    <source>
        <strain evidence="10">CHS0354</strain>
    </source>
</reference>
<dbReference type="GO" id="GO:1990542">
    <property type="term" value="P:mitochondrial transmembrane transport"/>
    <property type="evidence" value="ECO:0007669"/>
    <property type="project" value="TreeGrafter"/>
</dbReference>
<dbReference type="EMBL" id="JAEAOA010000270">
    <property type="protein sequence ID" value="KAK3585491.1"/>
    <property type="molecule type" value="Genomic_DNA"/>
</dbReference>
<evidence type="ECO:0000256" key="2">
    <source>
        <dbReference type="ARBA" id="ARBA00005974"/>
    </source>
</evidence>
<protein>
    <recommendedName>
        <fullName evidence="9">Sidoreflexin</fullName>
    </recommendedName>
</protein>
<dbReference type="AlphaFoldDB" id="A0AAE0S551"/>
<keyword evidence="6 9" id="KW-1133">Transmembrane helix</keyword>
<evidence type="ECO:0000256" key="9">
    <source>
        <dbReference type="RuleBase" id="RU362000"/>
    </source>
</evidence>
<evidence type="ECO:0000256" key="4">
    <source>
        <dbReference type="ARBA" id="ARBA00022692"/>
    </source>
</evidence>
<evidence type="ECO:0000256" key="5">
    <source>
        <dbReference type="ARBA" id="ARBA00022970"/>
    </source>
</evidence>
<dbReference type="GO" id="GO:0005743">
    <property type="term" value="C:mitochondrial inner membrane"/>
    <property type="evidence" value="ECO:0007669"/>
    <property type="project" value="TreeGrafter"/>
</dbReference>
<dbReference type="Proteomes" id="UP001195483">
    <property type="component" value="Unassembled WGS sequence"/>
</dbReference>
<dbReference type="PANTHER" id="PTHR11153">
    <property type="entry name" value="SIDEROFLEXIN"/>
    <property type="match status" value="1"/>
</dbReference>
<feature type="transmembrane region" description="Helical" evidence="9">
    <location>
        <begin position="153"/>
        <end position="174"/>
    </location>
</feature>
<proteinExistence type="inferred from homology"/>
<feature type="transmembrane region" description="Helical" evidence="9">
    <location>
        <begin position="275"/>
        <end position="299"/>
    </location>
</feature>
<dbReference type="GO" id="GO:0015075">
    <property type="term" value="F:monoatomic ion transmembrane transporter activity"/>
    <property type="evidence" value="ECO:0007669"/>
    <property type="project" value="InterPro"/>
</dbReference>
<evidence type="ECO:0000256" key="7">
    <source>
        <dbReference type="ARBA" id="ARBA00023128"/>
    </source>
</evidence>
<keyword evidence="5" id="KW-0029">Amino-acid transport</keyword>
<accession>A0AAE0S551</accession>
<reference evidence="10" key="2">
    <citation type="journal article" date="2021" name="Genome Biol. Evol.">
        <title>Developing a high-quality reference genome for a parasitic bivalve with doubly uniparental inheritance (Bivalvia: Unionida).</title>
        <authorList>
            <person name="Smith C.H."/>
        </authorList>
    </citation>
    <scope>NUCLEOTIDE SEQUENCE</scope>
    <source>
        <strain evidence="10">CHS0354</strain>
        <tissue evidence="10">Mantle</tissue>
    </source>
</reference>
<dbReference type="NCBIfam" id="TIGR00798">
    <property type="entry name" value="mtc"/>
    <property type="match status" value="1"/>
</dbReference>
<dbReference type="PANTHER" id="PTHR11153:SF6">
    <property type="entry name" value="SIDEROFLEXIN-5"/>
    <property type="match status" value="1"/>
</dbReference>
<evidence type="ECO:0000313" key="11">
    <source>
        <dbReference type="Proteomes" id="UP001195483"/>
    </source>
</evidence>
<dbReference type="GO" id="GO:0006865">
    <property type="term" value="P:amino acid transport"/>
    <property type="evidence" value="ECO:0007669"/>
    <property type="project" value="UniProtKB-KW"/>
</dbReference>
<keyword evidence="11" id="KW-1185">Reference proteome</keyword>
<evidence type="ECO:0000256" key="8">
    <source>
        <dbReference type="ARBA" id="ARBA00023136"/>
    </source>
</evidence>
<evidence type="ECO:0000256" key="1">
    <source>
        <dbReference type="ARBA" id="ARBA00004225"/>
    </source>
</evidence>
<reference evidence="10" key="3">
    <citation type="submission" date="2023-05" db="EMBL/GenBank/DDBJ databases">
        <authorList>
            <person name="Smith C.H."/>
        </authorList>
    </citation>
    <scope>NUCLEOTIDE SEQUENCE</scope>
    <source>
        <strain evidence="10">CHS0354</strain>
        <tissue evidence="10">Mantle</tissue>
    </source>
</reference>
<gene>
    <name evidence="10" type="ORF">CHS0354_003339</name>
</gene>
<organism evidence="10 11">
    <name type="scientific">Potamilus streckersoni</name>
    <dbReference type="NCBI Taxonomy" id="2493646"/>
    <lineage>
        <taxon>Eukaryota</taxon>
        <taxon>Metazoa</taxon>
        <taxon>Spiralia</taxon>
        <taxon>Lophotrochozoa</taxon>
        <taxon>Mollusca</taxon>
        <taxon>Bivalvia</taxon>
        <taxon>Autobranchia</taxon>
        <taxon>Heteroconchia</taxon>
        <taxon>Palaeoheterodonta</taxon>
        <taxon>Unionida</taxon>
        <taxon>Unionoidea</taxon>
        <taxon>Unionidae</taxon>
        <taxon>Ambleminae</taxon>
        <taxon>Lampsilini</taxon>
        <taxon>Potamilus</taxon>
    </lineage>
</organism>
<feature type="transmembrane region" description="Helical" evidence="9">
    <location>
        <begin position="246"/>
        <end position="263"/>
    </location>
</feature>